<feature type="coiled-coil region" evidence="2">
    <location>
        <begin position="176"/>
        <end position="203"/>
    </location>
</feature>
<evidence type="ECO:0000313" key="4">
    <source>
        <dbReference type="EMBL" id="TSE08373.1"/>
    </source>
</evidence>
<protein>
    <submittedName>
        <fullName evidence="4">Uncharacterized protein</fullName>
    </submittedName>
</protein>
<evidence type="ECO:0000256" key="3">
    <source>
        <dbReference type="SAM" id="SignalP"/>
    </source>
</evidence>
<dbReference type="AlphaFoldDB" id="A0A554VK67"/>
<keyword evidence="2" id="KW-0175">Coiled coil</keyword>
<evidence type="ECO:0000256" key="1">
    <source>
        <dbReference type="PROSITE-ProRule" id="PRU00339"/>
    </source>
</evidence>
<dbReference type="Gene3D" id="1.25.40.10">
    <property type="entry name" value="Tetratricopeptide repeat domain"/>
    <property type="match status" value="1"/>
</dbReference>
<evidence type="ECO:0000313" key="5">
    <source>
        <dbReference type="Proteomes" id="UP000318833"/>
    </source>
</evidence>
<feature type="chain" id="PRO_5022244444" evidence="3">
    <location>
        <begin position="25"/>
        <end position="456"/>
    </location>
</feature>
<feature type="signal peptide" evidence="3">
    <location>
        <begin position="1"/>
        <end position="24"/>
    </location>
</feature>
<dbReference type="RefSeq" id="WP_109434127.1">
    <property type="nucleotide sequence ID" value="NZ_CANLFO010000006.1"/>
</dbReference>
<name>A0A554VK67_9FLAO</name>
<accession>A0A554VK67</accession>
<dbReference type="OrthoDB" id="1522899at2"/>
<dbReference type="InterPro" id="IPR011990">
    <property type="entry name" value="TPR-like_helical_dom_sf"/>
</dbReference>
<dbReference type="SUPFAM" id="SSF48452">
    <property type="entry name" value="TPR-like"/>
    <property type="match status" value="1"/>
</dbReference>
<keyword evidence="3" id="KW-0732">Signal</keyword>
<dbReference type="Proteomes" id="UP000318833">
    <property type="component" value="Unassembled WGS sequence"/>
</dbReference>
<sequence>MNTKVLFVIATGLVLSTTSINAQATDCATTASIAYEHAKVKNYDAAEEPLWKVRKECPTYSVATYQFGKKLLEAKYKKASGAPKTTLANELIALWKERFQYFPGKTKIGDMHSDIGQLMYDNKIGTKETQFAEFDKGYSEDKKNFKRPKKLYTYFSLFVDLHGEGKKELQGVFDLYDDVTEKIENEENRLAKIIAELTEKEEAGTALSSKEKRALKNSGINLTAFSKVKAGINQKLGELADCKNLIPLYTGQFEAKKADINWLKGAAGRMSAKECTEDPLFFKLVEALHKSDPSAKTAYYLGLLALKDKKTTTALKYFNQSAELETKSSDKAKVYFKIGEIMKKQGSKGKARSYYRKALKQKPSMGICYLRIASMIASSANSCGTDVFSKRAVYWLAENYARRAGKIDPSLKSTANKYAANYRAKAPTKTDIFNNPGITSVSVGCWIGETVKVPKL</sequence>
<proteinExistence type="predicted"/>
<evidence type="ECO:0000256" key="2">
    <source>
        <dbReference type="SAM" id="Coils"/>
    </source>
</evidence>
<reference evidence="4 5" key="1">
    <citation type="submission" date="2019-07" db="EMBL/GenBank/DDBJ databases">
        <title>The draft genome sequence of Aquimarina algiphila M91.</title>
        <authorList>
            <person name="Meng X."/>
        </authorList>
    </citation>
    <scope>NUCLEOTIDE SEQUENCE [LARGE SCALE GENOMIC DNA]</scope>
    <source>
        <strain evidence="4 5">M91</strain>
    </source>
</reference>
<dbReference type="EMBL" id="VLNR01000023">
    <property type="protein sequence ID" value="TSE08373.1"/>
    <property type="molecule type" value="Genomic_DNA"/>
</dbReference>
<dbReference type="InterPro" id="IPR019734">
    <property type="entry name" value="TPR_rpt"/>
</dbReference>
<comment type="caution">
    <text evidence="4">The sequence shown here is derived from an EMBL/GenBank/DDBJ whole genome shotgun (WGS) entry which is preliminary data.</text>
</comment>
<feature type="repeat" description="TPR" evidence="1">
    <location>
        <begin position="332"/>
        <end position="365"/>
    </location>
</feature>
<gene>
    <name evidence="4" type="ORF">FOF46_12510</name>
</gene>
<organism evidence="4 5">
    <name type="scientific">Aquimarina algiphila</name>
    <dbReference type="NCBI Taxonomy" id="2047982"/>
    <lineage>
        <taxon>Bacteria</taxon>
        <taxon>Pseudomonadati</taxon>
        <taxon>Bacteroidota</taxon>
        <taxon>Flavobacteriia</taxon>
        <taxon>Flavobacteriales</taxon>
        <taxon>Flavobacteriaceae</taxon>
        <taxon>Aquimarina</taxon>
    </lineage>
</organism>
<keyword evidence="1" id="KW-0802">TPR repeat</keyword>
<dbReference type="PROSITE" id="PS50005">
    <property type="entry name" value="TPR"/>
    <property type="match status" value="1"/>
</dbReference>
<dbReference type="SMART" id="SM00028">
    <property type="entry name" value="TPR"/>
    <property type="match status" value="3"/>
</dbReference>
<keyword evidence="5" id="KW-1185">Reference proteome</keyword>